<feature type="compositionally biased region" description="Low complexity" evidence="2">
    <location>
        <begin position="1047"/>
        <end position="1060"/>
    </location>
</feature>
<dbReference type="SUPFAM" id="SSF54928">
    <property type="entry name" value="RNA-binding domain, RBD"/>
    <property type="match status" value="1"/>
</dbReference>
<dbReference type="GeneID" id="94431480"/>
<organism evidence="4 5">
    <name type="scientific">Cystoisospora suis</name>
    <dbReference type="NCBI Taxonomy" id="483139"/>
    <lineage>
        <taxon>Eukaryota</taxon>
        <taxon>Sar</taxon>
        <taxon>Alveolata</taxon>
        <taxon>Apicomplexa</taxon>
        <taxon>Conoidasida</taxon>
        <taxon>Coccidia</taxon>
        <taxon>Eucoccidiorida</taxon>
        <taxon>Eimeriorina</taxon>
        <taxon>Sarcocystidae</taxon>
        <taxon>Cystoisospora</taxon>
    </lineage>
</organism>
<feature type="compositionally biased region" description="Basic and acidic residues" evidence="2">
    <location>
        <begin position="1716"/>
        <end position="1726"/>
    </location>
</feature>
<feature type="domain" description="RRM" evidence="3">
    <location>
        <begin position="565"/>
        <end position="644"/>
    </location>
</feature>
<dbReference type="Gene3D" id="3.30.70.330">
    <property type="match status" value="1"/>
</dbReference>
<feature type="compositionally biased region" description="Polar residues" evidence="2">
    <location>
        <begin position="704"/>
        <end position="715"/>
    </location>
</feature>
<comment type="caution">
    <text evidence="4">The sequence shown here is derived from an EMBL/GenBank/DDBJ whole genome shotgun (WGS) entry which is preliminary data.</text>
</comment>
<dbReference type="InterPro" id="IPR000504">
    <property type="entry name" value="RRM_dom"/>
</dbReference>
<feature type="region of interest" description="Disordered" evidence="2">
    <location>
        <begin position="1"/>
        <end position="21"/>
    </location>
</feature>
<dbReference type="InterPro" id="IPR035979">
    <property type="entry name" value="RBD_domain_sf"/>
</dbReference>
<feature type="compositionally biased region" description="Basic and acidic residues" evidence="2">
    <location>
        <begin position="1454"/>
        <end position="1473"/>
    </location>
</feature>
<accession>A0A2C6JQI4</accession>
<protein>
    <submittedName>
        <fullName evidence="4">Proteophosphoglycan related protein</fullName>
    </submittedName>
</protein>
<keyword evidence="5" id="KW-1185">Reference proteome</keyword>
<feature type="region of interest" description="Disordered" evidence="2">
    <location>
        <begin position="1679"/>
        <end position="1736"/>
    </location>
</feature>
<feature type="region of interest" description="Disordered" evidence="2">
    <location>
        <begin position="276"/>
        <end position="298"/>
    </location>
</feature>
<proteinExistence type="predicted"/>
<dbReference type="CDD" id="cd00590">
    <property type="entry name" value="RRM_SF"/>
    <property type="match status" value="1"/>
</dbReference>
<feature type="region of interest" description="Disordered" evidence="2">
    <location>
        <begin position="1115"/>
        <end position="1141"/>
    </location>
</feature>
<dbReference type="InterPro" id="IPR012677">
    <property type="entry name" value="Nucleotide-bd_a/b_plait_sf"/>
</dbReference>
<evidence type="ECO:0000313" key="4">
    <source>
        <dbReference type="EMBL" id="PHJ18041.1"/>
    </source>
</evidence>
<feature type="compositionally biased region" description="Basic and acidic residues" evidence="2">
    <location>
        <begin position="1334"/>
        <end position="1343"/>
    </location>
</feature>
<feature type="region of interest" description="Disordered" evidence="2">
    <location>
        <begin position="1268"/>
        <end position="1293"/>
    </location>
</feature>
<feature type="compositionally biased region" description="Basic and acidic residues" evidence="2">
    <location>
        <begin position="1"/>
        <end position="16"/>
    </location>
</feature>
<gene>
    <name evidence="4" type="ORF">CSUI_008131</name>
</gene>
<dbReference type="VEuPathDB" id="ToxoDB:CSUI_008131"/>
<dbReference type="PROSITE" id="PS50102">
    <property type="entry name" value="RRM"/>
    <property type="match status" value="1"/>
</dbReference>
<name>A0A2C6JQI4_9APIC</name>
<dbReference type="Proteomes" id="UP000221165">
    <property type="component" value="Unassembled WGS sequence"/>
</dbReference>
<dbReference type="RefSeq" id="XP_067919752.1">
    <property type="nucleotide sequence ID" value="XM_068068269.1"/>
</dbReference>
<feature type="compositionally biased region" description="Basic and acidic residues" evidence="2">
    <location>
        <begin position="1284"/>
        <end position="1293"/>
    </location>
</feature>
<keyword evidence="1" id="KW-0694">RNA-binding</keyword>
<feature type="region of interest" description="Disordered" evidence="2">
    <location>
        <begin position="1047"/>
        <end position="1067"/>
    </location>
</feature>
<feature type="region of interest" description="Disordered" evidence="2">
    <location>
        <begin position="125"/>
        <end position="151"/>
    </location>
</feature>
<sequence>MADRRHGAGGDGRAGDGHQVLPPGSNFHAACSVTLLSGPSFEQAAVTTTQGAVSAPVAADVTSVPVSSTVHSHHSFFDSAAGGSCSIATPCSGPSFRAAVGHCSPSPPSSTNCFLVVPQSRPPHATAAGCAPSISSPRIGEHAPSVSPSGAAPLTVQVASAHLQSGPVGNAPPGSTGSGNPGEMKTAVSKLGGASTTAVTVGVSSRTASQVVPHSFHHHSGCGNSCVLGTSAQSDGGDVASNSGQSVVADHSGTLSYVPPQVTVRGPVSTTCPLPSVSPPGLPGPASGTPDAHSGETSMRRMYGGWGPVDGSCGLPTAVGPQHVSPFGLGGASLQQASSVTLFEALDSASQQSAQADGLRAGLSSSSGINLQLVHQTQTPHTAGPSAHQSGHASATAAALGTLCASFSPGCDLWQARQVLCQKESRPLRLSRFEMVEAYAKSTLCLSCDSMEHKITNCPFGEFVCPNCHRSSHRGEHCPLPCRFCFECHSGISVNECIRRTVRQPLERLLGVKMPLDASLCRNANTGSSGFFIPGQSGPQSGTNPWKPDDLSQHLADRPNTAHGRSVYVSNMMPGTTKEALRAAINLLLDHGCVVSVEMRERSNLQPYAFVELSTLQAAYELVQQKKTALVIRDQQLKVQFKKIGLTCSSSRLRFGVVGGAAPSAQVSAGGNASSGGLQAQGGCCGGTGSGGQDGTSAGGTVMPTDSQTGPFTSNGQSVHEVCRLVAQKLARDYGLESPLLFDTTFFSNTRGFPGYPLTPSAPHSVQHYSQSFLLSQKPTTVDLFQLQQHFGGVNGVSQFPGVFPQLGKTARPGACDTSPRCFSGGAGTGCSAHHMAEGHKNEKERPGGGFCLCRDRLCHAGPGIKQAGDECTGPQCAHLPGGSGRQRSQCDGVSSEQLSRSAVSIAETSEAARSLEFYVRQNLRCREERNGTYSSEVEQIQALSGAGGGAGVGGHSVQPLLQRGQQQHKRVDGAEGESVVGRVPFMGEAEVVVDAHCASQEASVASSTSSFFLSTQAGSTGERSSSAGSCGGSGLFSSGPASLSSSLSSSLSASSHPPGAQTPHETTDALTAFSGVITPRTLAQHQRCLSGVELTTETSQKLASLAWELTTVSTPEEQCSPEQGRRVSSTRADERGLTTSSCFTQGGQELPSVEEIQQTCRPQRGQNWEDVGSALLAVNSASSEKSAGALAEAEAVRDLRGTLWASCDDASPKESQRCEFQGRKAIQRGRSYEEQHTNTAGLANRSTCLSDDGNPRAKVCSALQAGELSQASERHGRSNNYEMSEREREERFQAHQQGLPGLMIQQSGTEVAARGQNGGAEERVGQQGCQRLPSEEAHRTDSRSSSVHTLASRETEFGARSIFDGEVRGSGTRSVEVVPTGHTSRGFLFYPYYSGSTSGESEYKKDGGRCFQLFPRQEDEACGKRGLLQGRSCVNALEFSGWRGLEGSLATSRPEDKREREMREVGKVDRSFSPKGRNCRAGEAPCAAKKESGQEASNALQNWMFDNDRRGSEFGSTADSLCFLGSSRGDVLNTAGRMRYLQGGDGGGGSRNERSLETTISASENSSDDLLVFRKTFPAVGSTSRVSVGAREMSVTDSAPLTVLDSEEEKLTCAGEETKNDGKDVYGEHDGCECRLPSSAVERDSSTVQQSVRSATRDASRFVTLTNRAEKKAAAAVSSQPAVSGLGGSTTTEATLGRSTLRLEGAVYPSDEDDRSGSGEDESRRAVTPPTSASVVTRFSEALDGGVCHGDEAEESRNDENVRCCVTGDREPVRKTDRSSDFVGEGEENTEDQPRVEEDPVASANLAGLRVAEAAARIMKRECGRAETAGAVDMDSLLERINDLTRQLPPSVMDAVLSSLSSARSPSTLPDSK</sequence>
<evidence type="ECO:0000256" key="2">
    <source>
        <dbReference type="SAM" id="MobiDB-lite"/>
    </source>
</evidence>
<feature type="region of interest" description="Disordered" evidence="2">
    <location>
        <begin position="690"/>
        <end position="715"/>
    </location>
</feature>
<dbReference type="GO" id="GO:0003723">
    <property type="term" value="F:RNA binding"/>
    <property type="evidence" value="ECO:0007669"/>
    <property type="project" value="UniProtKB-UniRule"/>
</dbReference>
<feature type="region of interest" description="Disordered" evidence="2">
    <location>
        <begin position="1312"/>
        <end position="1352"/>
    </location>
</feature>
<dbReference type="EMBL" id="MIGC01004473">
    <property type="protein sequence ID" value="PHJ18041.1"/>
    <property type="molecule type" value="Genomic_DNA"/>
</dbReference>
<feature type="compositionally biased region" description="Polar residues" evidence="2">
    <location>
        <begin position="1690"/>
        <end position="1699"/>
    </location>
</feature>
<feature type="region of interest" description="Disordered" evidence="2">
    <location>
        <begin position="1773"/>
        <end position="1800"/>
    </location>
</feature>
<evidence type="ECO:0000259" key="3">
    <source>
        <dbReference type="PROSITE" id="PS50102"/>
    </source>
</evidence>
<evidence type="ECO:0000256" key="1">
    <source>
        <dbReference type="PROSITE-ProRule" id="PRU00176"/>
    </source>
</evidence>
<feature type="region of interest" description="Disordered" evidence="2">
    <location>
        <begin position="1450"/>
        <end position="1477"/>
    </location>
</feature>
<dbReference type="OrthoDB" id="332588at2759"/>
<feature type="region of interest" description="Disordered" evidence="2">
    <location>
        <begin position="164"/>
        <end position="185"/>
    </location>
</feature>
<feature type="compositionally biased region" description="Polar residues" evidence="2">
    <location>
        <begin position="1115"/>
        <end position="1131"/>
    </location>
</feature>
<evidence type="ECO:0000313" key="5">
    <source>
        <dbReference type="Proteomes" id="UP000221165"/>
    </source>
</evidence>
<reference evidence="4 5" key="1">
    <citation type="journal article" date="2017" name="Int. J. Parasitol.">
        <title>The genome of the protozoan parasite Cystoisospora suis and a reverse vaccinology approach to identify vaccine candidates.</title>
        <authorList>
            <person name="Palmieri N."/>
            <person name="Shrestha A."/>
            <person name="Ruttkowski B."/>
            <person name="Beck T."/>
            <person name="Vogl C."/>
            <person name="Tomley F."/>
            <person name="Blake D.P."/>
            <person name="Joachim A."/>
        </authorList>
    </citation>
    <scope>NUCLEOTIDE SEQUENCE [LARGE SCALE GENOMIC DNA]</scope>
    <source>
        <strain evidence="4 5">Wien I</strain>
    </source>
</reference>